<reference evidence="2 3" key="1">
    <citation type="journal article" date="2024" name="Ann. Entomol. Soc. Am.">
        <title>Genomic analyses of the southern and eastern yellowjacket wasps (Hymenoptera: Vespidae) reveal evolutionary signatures of social life.</title>
        <authorList>
            <person name="Catto M.A."/>
            <person name="Caine P.B."/>
            <person name="Orr S.E."/>
            <person name="Hunt B.G."/>
            <person name="Goodisman M.A.D."/>
        </authorList>
    </citation>
    <scope>NUCLEOTIDE SEQUENCE [LARGE SCALE GENOMIC DNA]</scope>
    <source>
        <strain evidence="2">232</strain>
        <tissue evidence="2">Head and thorax</tissue>
    </source>
</reference>
<dbReference type="AlphaFoldDB" id="A0ABD2AMV6"/>
<dbReference type="Proteomes" id="UP001607303">
    <property type="component" value="Unassembled WGS sequence"/>
</dbReference>
<name>A0ABD2AMV6_VESMC</name>
<dbReference type="EMBL" id="JAYRBN010000116">
    <property type="protein sequence ID" value="KAL2721860.1"/>
    <property type="molecule type" value="Genomic_DNA"/>
</dbReference>
<accession>A0ABD2AMV6</accession>
<feature type="transmembrane region" description="Helical" evidence="1">
    <location>
        <begin position="20"/>
        <end position="45"/>
    </location>
</feature>
<protein>
    <submittedName>
        <fullName evidence="2">Uncharacterized protein</fullName>
    </submittedName>
</protein>
<organism evidence="2 3">
    <name type="scientific">Vespula maculifrons</name>
    <name type="common">Eastern yellow jacket</name>
    <name type="synonym">Wasp</name>
    <dbReference type="NCBI Taxonomy" id="7453"/>
    <lineage>
        <taxon>Eukaryota</taxon>
        <taxon>Metazoa</taxon>
        <taxon>Ecdysozoa</taxon>
        <taxon>Arthropoda</taxon>
        <taxon>Hexapoda</taxon>
        <taxon>Insecta</taxon>
        <taxon>Pterygota</taxon>
        <taxon>Neoptera</taxon>
        <taxon>Endopterygota</taxon>
        <taxon>Hymenoptera</taxon>
        <taxon>Apocrita</taxon>
        <taxon>Aculeata</taxon>
        <taxon>Vespoidea</taxon>
        <taxon>Vespidae</taxon>
        <taxon>Vespinae</taxon>
        <taxon>Vespula</taxon>
    </lineage>
</organism>
<sequence>MHRQSILLIDNIHICIECKYWQILFFIYSYTLIFLSGSSLFIVAIRDFYDITITNDMFNKIFLLLFDHLKFTGLS</sequence>
<comment type="caution">
    <text evidence="2">The sequence shown here is derived from an EMBL/GenBank/DDBJ whole genome shotgun (WGS) entry which is preliminary data.</text>
</comment>
<evidence type="ECO:0000313" key="3">
    <source>
        <dbReference type="Proteomes" id="UP001607303"/>
    </source>
</evidence>
<gene>
    <name evidence="2" type="ORF">V1477_020680</name>
</gene>
<keyword evidence="1" id="KW-0472">Membrane</keyword>
<evidence type="ECO:0000256" key="1">
    <source>
        <dbReference type="SAM" id="Phobius"/>
    </source>
</evidence>
<keyword evidence="1" id="KW-1133">Transmembrane helix</keyword>
<proteinExistence type="predicted"/>
<evidence type="ECO:0000313" key="2">
    <source>
        <dbReference type="EMBL" id="KAL2721860.1"/>
    </source>
</evidence>
<keyword evidence="3" id="KW-1185">Reference proteome</keyword>
<keyword evidence="1" id="KW-0812">Transmembrane</keyword>